<accession>A0A6J7FN50</accession>
<name>A0A6J7FN50_9ZZZZ</name>
<protein>
    <submittedName>
        <fullName evidence="2">Unannotated protein</fullName>
    </submittedName>
</protein>
<evidence type="ECO:0000313" key="2">
    <source>
        <dbReference type="EMBL" id="CAB4896956.1"/>
    </source>
</evidence>
<keyword evidence="1" id="KW-0812">Transmembrane</keyword>
<keyword evidence="1" id="KW-0472">Membrane</keyword>
<sequence>MPTAVLTTHAELLAKVPVATFIKSGDLRLANDRLSFTTIGGEVLLDAPIDEIHSVAPAAVGLHLWHGSRCLRFAFRESRDLAASWITTLTPLVSAPPSTLRVPPPWPKWAWMLTVVAVTAMLVVAIIALTTLNN</sequence>
<reference evidence="2" key="1">
    <citation type="submission" date="2020-05" db="EMBL/GenBank/DDBJ databases">
        <authorList>
            <person name="Chiriac C."/>
            <person name="Salcher M."/>
            <person name="Ghai R."/>
            <person name="Kavagutti S V."/>
        </authorList>
    </citation>
    <scope>NUCLEOTIDE SEQUENCE</scope>
</reference>
<evidence type="ECO:0000256" key="1">
    <source>
        <dbReference type="SAM" id="Phobius"/>
    </source>
</evidence>
<organism evidence="2">
    <name type="scientific">freshwater metagenome</name>
    <dbReference type="NCBI Taxonomy" id="449393"/>
    <lineage>
        <taxon>unclassified sequences</taxon>
        <taxon>metagenomes</taxon>
        <taxon>ecological metagenomes</taxon>
    </lineage>
</organism>
<feature type="transmembrane region" description="Helical" evidence="1">
    <location>
        <begin position="109"/>
        <end position="132"/>
    </location>
</feature>
<proteinExistence type="predicted"/>
<dbReference type="EMBL" id="CAFBLP010000151">
    <property type="protein sequence ID" value="CAB4896956.1"/>
    <property type="molecule type" value="Genomic_DNA"/>
</dbReference>
<keyword evidence="1" id="KW-1133">Transmembrane helix</keyword>
<gene>
    <name evidence="2" type="ORF">UFOPK3376_03204</name>
</gene>
<dbReference type="AlphaFoldDB" id="A0A6J7FN50"/>